<accession>A0ABV0MRL8</accession>
<evidence type="ECO:0000313" key="2">
    <source>
        <dbReference type="EMBL" id="MEQ2161761.1"/>
    </source>
</evidence>
<comment type="caution">
    <text evidence="2">The sequence shown here is derived from an EMBL/GenBank/DDBJ whole genome shotgun (WGS) entry which is preliminary data.</text>
</comment>
<proteinExistence type="predicted"/>
<feature type="region of interest" description="Disordered" evidence="1">
    <location>
        <begin position="1"/>
        <end position="21"/>
    </location>
</feature>
<protein>
    <submittedName>
        <fullName evidence="2">Uncharacterized protein</fullName>
    </submittedName>
</protein>
<keyword evidence="3" id="KW-1185">Reference proteome</keyword>
<name>A0ABV0MRL8_9TELE</name>
<sequence>METELCQEKHPRQRGKGNEGFEKGDWFILWHILCTAVFSPGRNQMWELHAGTVDSTVALQQEGFEFKSWSGVFLHGVCMFSLWMCGYYPGTPASKKLEIHDS</sequence>
<evidence type="ECO:0000313" key="3">
    <source>
        <dbReference type="Proteomes" id="UP001476798"/>
    </source>
</evidence>
<dbReference type="EMBL" id="JAHRIO010010834">
    <property type="protein sequence ID" value="MEQ2161761.1"/>
    <property type="molecule type" value="Genomic_DNA"/>
</dbReference>
<dbReference type="Proteomes" id="UP001476798">
    <property type="component" value="Unassembled WGS sequence"/>
</dbReference>
<evidence type="ECO:0000256" key="1">
    <source>
        <dbReference type="SAM" id="MobiDB-lite"/>
    </source>
</evidence>
<gene>
    <name evidence="2" type="ORF">GOODEAATRI_012835</name>
</gene>
<reference evidence="2 3" key="1">
    <citation type="submission" date="2021-06" db="EMBL/GenBank/DDBJ databases">
        <authorList>
            <person name="Palmer J.M."/>
        </authorList>
    </citation>
    <scope>NUCLEOTIDE SEQUENCE [LARGE SCALE GENOMIC DNA]</scope>
    <source>
        <strain evidence="2 3">GA_2019</strain>
        <tissue evidence="2">Muscle</tissue>
    </source>
</reference>
<organism evidence="2 3">
    <name type="scientific">Goodea atripinnis</name>
    <dbReference type="NCBI Taxonomy" id="208336"/>
    <lineage>
        <taxon>Eukaryota</taxon>
        <taxon>Metazoa</taxon>
        <taxon>Chordata</taxon>
        <taxon>Craniata</taxon>
        <taxon>Vertebrata</taxon>
        <taxon>Euteleostomi</taxon>
        <taxon>Actinopterygii</taxon>
        <taxon>Neopterygii</taxon>
        <taxon>Teleostei</taxon>
        <taxon>Neoteleostei</taxon>
        <taxon>Acanthomorphata</taxon>
        <taxon>Ovalentaria</taxon>
        <taxon>Atherinomorphae</taxon>
        <taxon>Cyprinodontiformes</taxon>
        <taxon>Goodeidae</taxon>
        <taxon>Goodea</taxon>
    </lineage>
</organism>